<dbReference type="EMBL" id="CM020619">
    <property type="protein sequence ID" value="KAK1864243.1"/>
    <property type="molecule type" value="Genomic_DNA"/>
</dbReference>
<protein>
    <submittedName>
        <fullName evidence="1">Uncharacterized protein</fullName>
    </submittedName>
</protein>
<organism evidence="1 2">
    <name type="scientific">Pyropia yezoensis</name>
    <name type="common">Susabi-nori</name>
    <name type="synonym">Porphyra yezoensis</name>
    <dbReference type="NCBI Taxonomy" id="2788"/>
    <lineage>
        <taxon>Eukaryota</taxon>
        <taxon>Rhodophyta</taxon>
        <taxon>Bangiophyceae</taxon>
        <taxon>Bangiales</taxon>
        <taxon>Bangiaceae</taxon>
        <taxon>Pyropia</taxon>
    </lineage>
</organism>
<gene>
    <name evidence="1" type="ORF">I4F81_006792</name>
</gene>
<evidence type="ECO:0000313" key="2">
    <source>
        <dbReference type="Proteomes" id="UP000798662"/>
    </source>
</evidence>
<comment type="caution">
    <text evidence="1">The sequence shown here is derived from an EMBL/GenBank/DDBJ whole genome shotgun (WGS) entry which is preliminary data.</text>
</comment>
<reference evidence="1" key="1">
    <citation type="submission" date="2019-11" db="EMBL/GenBank/DDBJ databases">
        <title>Nori genome reveals adaptations in red seaweeds to the harsh intertidal environment.</title>
        <authorList>
            <person name="Wang D."/>
            <person name="Mao Y."/>
        </authorList>
    </citation>
    <scope>NUCLEOTIDE SEQUENCE</scope>
    <source>
        <tissue evidence="1">Gametophyte</tissue>
    </source>
</reference>
<proteinExistence type="predicted"/>
<dbReference type="Proteomes" id="UP000798662">
    <property type="component" value="Chromosome 2"/>
</dbReference>
<sequence length="124" mass="13189">MLHCSTDAAGTHRGPFHFNIRAATMQPEATAGNARHPVKAQRARCLRPIAHQHVCLEHLQVVTHEHGNISHDAHRGPVTLMAYPPACSALNEVGCDCSKNIVGVDVRGSCTNSSAPVAVVSALE</sequence>
<evidence type="ECO:0000313" key="1">
    <source>
        <dbReference type="EMBL" id="KAK1864243.1"/>
    </source>
</evidence>
<accession>A0ACC3C385</accession>
<name>A0ACC3C385_PYRYE</name>
<keyword evidence="2" id="KW-1185">Reference proteome</keyword>